<dbReference type="KEGG" id="lax:APT61_21870"/>
<protein>
    <submittedName>
        <fullName evidence="4 5">N-acetyltransferase</fullName>
    </submittedName>
</protein>
<dbReference type="InterPro" id="IPR050832">
    <property type="entry name" value="Bact_Acetyltransf"/>
</dbReference>
<reference evidence="6" key="2">
    <citation type="submission" date="2017-09" db="EMBL/GenBank/DDBJ databases">
        <title>FDA dAtabase for Regulatory Grade micrObial Sequences (FDA-ARGOS): Supporting development and validation of Infectious Disease Dx tests.</title>
        <authorList>
            <person name="Minogue T."/>
            <person name="Wolcott M."/>
            <person name="Wasieloski L."/>
            <person name="Aguilar W."/>
            <person name="Moore D."/>
            <person name="Tallon L."/>
            <person name="Sadzewicz L."/>
            <person name="Ott S."/>
            <person name="Zhao X."/>
            <person name="Nagaraj S."/>
            <person name="Vavikolanu K."/>
            <person name="Aluvathingal J."/>
            <person name="Nadendla S."/>
            <person name="Sichtig H."/>
        </authorList>
    </citation>
    <scope>NUCLEOTIDE SEQUENCE [LARGE SCALE GENOMIC DNA]</scope>
    <source>
        <strain evidence="6">FDAARGOS_404</strain>
    </source>
</reference>
<dbReference type="CDD" id="cd04301">
    <property type="entry name" value="NAT_SF"/>
    <property type="match status" value="1"/>
</dbReference>
<dbReference type="Pfam" id="PF00583">
    <property type="entry name" value="Acetyltransf_1"/>
    <property type="match status" value="1"/>
</dbReference>
<evidence type="ECO:0000256" key="1">
    <source>
        <dbReference type="ARBA" id="ARBA00022679"/>
    </source>
</evidence>
<dbReference type="OrthoDB" id="9787920at2"/>
<organism evidence="5 6">
    <name type="scientific">Leclercia adecarboxylata</name>
    <dbReference type="NCBI Taxonomy" id="83655"/>
    <lineage>
        <taxon>Bacteria</taxon>
        <taxon>Pseudomonadati</taxon>
        <taxon>Pseudomonadota</taxon>
        <taxon>Gammaproteobacteria</taxon>
        <taxon>Enterobacterales</taxon>
        <taxon>Enterobacteriaceae</taxon>
        <taxon>Leclercia</taxon>
    </lineage>
</organism>
<dbReference type="GeneID" id="30334598"/>
<accession>A0A2C5TC01</accession>
<dbReference type="GO" id="GO:0016747">
    <property type="term" value="F:acyltransferase activity, transferring groups other than amino-acyl groups"/>
    <property type="evidence" value="ECO:0007669"/>
    <property type="project" value="InterPro"/>
</dbReference>
<dbReference type="PANTHER" id="PTHR43877">
    <property type="entry name" value="AMINOALKYLPHOSPHONATE N-ACETYLTRANSFERASE-RELATED-RELATED"/>
    <property type="match status" value="1"/>
</dbReference>
<name>A0A2C5TC01_9ENTR</name>
<keyword evidence="1 5" id="KW-0808">Transferase</keyword>
<keyword evidence="7" id="KW-1185">Reference proteome</keyword>
<evidence type="ECO:0000313" key="5">
    <source>
        <dbReference type="EMBL" id="PHH06655.1"/>
    </source>
</evidence>
<dbReference type="RefSeq" id="WP_032615644.1">
    <property type="nucleotide sequence ID" value="NZ_CBCXZU010000022.1"/>
</dbReference>
<dbReference type="EMBL" id="PDLK01000002">
    <property type="protein sequence ID" value="PHH06655.1"/>
    <property type="molecule type" value="Genomic_DNA"/>
</dbReference>
<reference evidence="5" key="1">
    <citation type="submission" date="2017-09" db="EMBL/GenBank/DDBJ databases">
        <title>FDA dAtabase for Regulatory Grade micrObial Sequences (FDA-ARGOS): Supporting development and validation of Infectious Disease Dx tests.</title>
        <authorList>
            <person name="Minogue T."/>
            <person name="Wolcott M."/>
            <person name="Wasieloski L."/>
            <person name="Aguilar W."/>
            <person name="Moore D."/>
            <person name="Tallon L.J."/>
            <person name="Sadzewicz L."/>
            <person name="Ott S."/>
            <person name="Zhao X."/>
            <person name="Nagaraj S."/>
            <person name="Vavikolanu K."/>
            <person name="Aluvathingal J."/>
            <person name="Nadendla S."/>
            <person name="Sichtig H."/>
        </authorList>
    </citation>
    <scope>NUCLEOTIDE SEQUENCE</scope>
    <source>
        <strain evidence="5">FDAARGOS_404</strain>
    </source>
</reference>
<dbReference type="SUPFAM" id="SSF55729">
    <property type="entry name" value="Acyl-CoA N-acyltransferases (Nat)"/>
    <property type="match status" value="1"/>
</dbReference>
<gene>
    <name evidence="5" type="ORF">CRX53_23295</name>
    <name evidence="4" type="ORF">VOF76_21825</name>
</gene>
<feature type="domain" description="N-acetyltransferase" evidence="3">
    <location>
        <begin position="1"/>
        <end position="139"/>
    </location>
</feature>
<dbReference type="PROSITE" id="PS51186">
    <property type="entry name" value="GNAT"/>
    <property type="match status" value="1"/>
</dbReference>
<dbReference type="Proteomes" id="UP000222768">
    <property type="component" value="Unassembled WGS sequence"/>
</dbReference>
<evidence type="ECO:0000256" key="2">
    <source>
        <dbReference type="ARBA" id="ARBA00023315"/>
    </source>
</evidence>
<evidence type="ECO:0000259" key="3">
    <source>
        <dbReference type="PROSITE" id="PS51186"/>
    </source>
</evidence>
<dbReference type="AlphaFoldDB" id="A0A2C5TC01"/>
<keyword evidence="2" id="KW-0012">Acyltransferase</keyword>
<dbReference type="Gene3D" id="3.40.630.30">
    <property type="match status" value="1"/>
</dbReference>
<sequence>MQLSITDTITEQEQEELLQQLRIYNSQFIDFSRVGNDIAVYARDEGGKMRGGLIGNRQGEWLNIKYLWVSDEKRGSGLGRQLMDAAEGEARRQGCRHALVDTFSFQARPFYEKQGYKLEMTLNDFPYPGIQRHYLSKAL</sequence>
<evidence type="ECO:0000313" key="4">
    <source>
        <dbReference type="EMBL" id="MEC3938796.1"/>
    </source>
</evidence>
<evidence type="ECO:0000313" key="6">
    <source>
        <dbReference type="Proteomes" id="UP000222768"/>
    </source>
</evidence>
<dbReference type="PANTHER" id="PTHR43877:SF2">
    <property type="entry name" value="AMINOALKYLPHOSPHONATE N-ACETYLTRANSFERASE-RELATED"/>
    <property type="match status" value="1"/>
</dbReference>
<evidence type="ECO:0000313" key="7">
    <source>
        <dbReference type="Proteomes" id="UP001357437"/>
    </source>
</evidence>
<dbReference type="InterPro" id="IPR000182">
    <property type="entry name" value="GNAT_dom"/>
</dbReference>
<dbReference type="Proteomes" id="UP001357437">
    <property type="component" value="Unassembled WGS sequence"/>
</dbReference>
<dbReference type="EMBL" id="JAYMCU010000065">
    <property type="protein sequence ID" value="MEC3938796.1"/>
    <property type="molecule type" value="Genomic_DNA"/>
</dbReference>
<reference evidence="4 7" key="3">
    <citation type="submission" date="2024-01" db="EMBL/GenBank/DDBJ databases">
        <title>Comparative Genomics of Leclercia adecarboxylata Strains Isolated from Several Sources.</title>
        <authorList>
            <person name="Yescas-Zazueta V."/>
            <person name="Balbuena-Alonso M.G."/>
            <person name="Valencia D."/>
            <person name="Mendez-Pfeiffer P.A."/>
            <person name="Ballesteros-Monrreal M.G."/>
            <person name="Rocha-Gracia R.D.C."/>
            <person name="Barrios-Villa E."/>
        </authorList>
    </citation>
    <scope>NUCLEOTIDE SEQUENCE [LARGE SCALE GENOMIC DNA]</scope>
    <source>
        <strain evidence="4 7">33MEM</strain>
    </source>
</reference>
<dbReference type="InterPro" id="IPR016181">
    <property type="entry name" value="Acyl_CoA_acyltransferase"/>
</dbReference>
<proteinExistence type="predicted"/>
<comment type="caution">
    <text evidence="5">The sequence shown here is derived from an EMBL/GenBank/DDBJ whole genome shotgun (WGS) entry which is preliminary data.</text>
</comment>